<dbReference type="AlphaFoldDB" id="A0A319EAM6"/>
<proteinExistence type="predicted"/>
<accession>A0A319EAM6</accession>
<dbReference type="PROSITE" id="PS50048">
    <property type="entry name" value="ZN2_CY6_FUNGAL_2"/>
    <property type="match status" value="1"/>
</dbReference>
<dbReference type="Gene3D" id="4.10.240.10">
    <property type="entry name" value="Zn(2)-C6 fungal-type DNA-binding domain"/>
    <property type="match status" value="1"/>
</dbReference>
<keyword evidence="4" id="KW-0804">Transcription</keyword>
<dbReference type="CDD" id="cd00067">
    <property type="entry name" value="GAL4"/>
    <property type="match status" value="1"/>
</dbReference>
<dbReference type="Pfam" id="PF11951">
    <property type="entry name" value="Fungal_trans_2"/>
    <property type="match status" value="1"/>
</dbReference>
<dbReference type="GO" id="GO:0005634">
    <property type="term" value="C:nucleus"/>
    <property type="evidence" value="ECO:0007669"/>
    <property type="project" value="UniProtKB-SubCell"/>
</dbReference>
<keyword evidence="8" id="KW-1185">Reference proteome</keyword>
<name>A0A319EAM6_9EURO</name>
<dbReference type="VEuPathDB" id="FungiDB:BO71DRAFT_392147"/>
<dbReference type="STRING" id="1448320.A0A319EAM6"/>
<dbReference type="Proteomes" id="UP000247810">
    <property type="component" value="Unassembled WGS sequence"/>
</dbReference>
<evidence type="ECO:0000313" key="7">
    <source>
        <dbReference type="EMBL" id="PYH88132.1"/>
    </source>
</evidence>
<reference evidence="7 8" key="1">
    <citation type="submission" date="2018-02" db="EMBL/GenBank/DDBJ databases">
        <title>The genomes of Aspergillus section Nigri reveals drivers in fungal speciation.</title>
        <authorList>
            <consortium name="DOE Joint Genome Institute"/>
            <person name="Vesth T.C."/>
            <person name="Nybo J."/>
            <person name="Theobald S."/>
            <person name="Brandl J."/>
            <person name="Frisvad J.C."/>
            <person name="Nielsen K.F."/>
            <person name="Lyhne E.K."/>
            <person name="Kogle M.E."/>
            <person name="Kuo A."/>
            <person name="Riley R."/>
            <person name="Clum A."/>
            <person name="Nolan M."/>
            <person name="Lipzen A."/>
            <person name="Salamov A."/>
            <person name="Henrissat B."/>
            <person name="Wiebenga A."/>
            <person name="De vries R.P."/>
            <person name="Grigoriev I.V."/>
            <person name="Mortensen U.H."/>
            <person name="Andersen M.R."/>
            <person name="Baker S.E."/>
        </authorList>
    </citation>
    <scope>NUCLEOTIDE SEQUENCE [LARGE SCALE GENOMIC DNA]</scope>
    <source>
        <strain evidence="7 8">CBS 707.79</strain>
    </source>
</reference>
<comment type="subcellular location">
    <subcellularLocation>
        <location evidence="1">Nucleus</location>
    </subcellularLocation>
</comment>
<dbReference type="InterPro" id="IPR021858">
    <property type="entry name" value="Fun_TF"/>
</dbReference>
<evidence type="ECO:0000256" key="2">
    <source>
        <dbReference type="ARBA" id="ARBA00023015"/>
    </source>
</evidence>
<keyword evidence="3" id="KW-0238">DNA-binding</keyword>
<dbReference type="GO" id="GO:0045944">
    <property type="term" value="P:positive regulation of transcription by RNA polymerase II"/>
    <property type="evidence" value="ECO:0007669"/>
    <property type="project" value="TreeGrafter"/>
</dbReference>
<sequence>MAGRSCGTCRDRRILCDRTLPICTQCSQSNRTCKGYGIRLSWPKASNTRRAVVGRLPSHSKSAVRRFSDARQVNISTWDLELHNYLLGLGPYMSTQLVLRSPMPFNPRQVEVADDYLLQYFQTTASQCLTTFGHDPTDIGNLLMRIALVNDSSSAAAVLRSILALSSLHRDGLHPQAADHKISALRALVTASNSSISTMEAAQHVAAGMLLLSFEIYQASCTSGQWTRYLIGVKSIIRASSLSHPEHRGEFSTLLDWVHYHDVLLRFSMLHWHREGSQAKSALSDACTEPSALTSSPYNTALSLLSDVCDAVSAKLSHNQSVADLHNYKSFLKTIGFRIRNIASPGTPSKDGPGTTMAVELFQSAMLVYLNRASGNLLELASETEQRIEKVFAILSKLASCERQFPLFILGCQARTDGERCTVLDLIARTEKMASSRSLFLVKSMIQAIWVQDDLANGAINYVDKLSAVMSCCAIMPTFV</sequence>
<dbReference type="PROSITE" id="PS00463">
    <property type="entry name" value="ZN2_CY6_FUNGAL_1"/>
    <property type="match status" value="1"/>
</dbReference>
<feature type="domain" description="Zn(2)-C6 fungal-type" evidence="6">
    <location>
        <begin position="5"/>
        <end position="33"/>
    </location>
</feature>
<dbReference type="InterPro" id="IPR001138">
    <property type="entry name" value="Zn2Cys6_DnaBD"/>
</dbReference>
<evidence type="ECO:0000259" key="6">
    <source>
        <dbReference type="PROSITE" id="PS50048"/>
    </source>
</evidence>
<dbReference type="GO" id="GO:0000976">
    <property type="term" value="F:transcription cis-regulatory region binding"/>
    <property type="evidence" value="ECO:0007669"/>
    <property type="project" value="TreeGrafter"/>
</dbReference>
<dbReference type="PANTHER" id="PTHR37534">
    <property type="entry name" value="TRANSCRIPTIONAL ACTIVATOR PROTEIN UGA3"/>
    <property type="match status" value="1"/>
</dbReference>
<dbReference type="OrthoDB" id="5130013at2759"/>
<dbReference type="EMBL" id="KZ826123">
    <property type="protein sequence ID" value="PYH88132.1"/>
    <property type="molecule type" value="Genomic_DNA"/>
</dbReference>
<dbReference type="PANTHER" id="PTHR37534:SF39">
    <property type="entry name" value="TRANSCRIPTION FACTOR DOMAIN-CONTAINING PROTEIN"/>
    <property type="match status" value="1"/>
</dbReference>
<dbReference type="GO" id="GO:0008270">
    <property type="term" value="F:zinc ion binding"/>
    <property type="evidence" value="ECO:0007669"/>
    <property type="project" value="InterPro"/>
</dbReference>
<keyword evidence="5" id="KW-0539">Nucleus</keyword>
<dbReference type="InterPro" id="IPR036864">
    <property type="entry name" value="Zn2-C6_fun-type_DNA-bd_sf"/>
</dbReference>
<evidence type="ECO:0000256" key="5">
    <source>
        <dbReference type="ARBA" id="ARBA00023242"/>
    </source>
</evidence>
<dbReference type="SUPFAM" id="SSF57701">
    <property type="entry name" value="Zn2/Cys6 DNA-binding domain"/>
    <property type="match status" value="1"/>
</dbReference>
<gene>
    <name evidence="7" type="ORF">BO71DRAFT_392147</name>
</gene>
<evidence type="ECO:0000256" key="1">
    <source>
        <dbReference type="ARBA" id="ARBA00004123"/>
    </source>
</evidence>
<dbReference type="GO" id="GO:0000981">
    <property type="term" value="F:DNA-binding transcription factor activity, RNA polymerase II-specific"/>
    <property type="evidence" value="ECO:0007669"/>
    <property type="project" value="InterPro"/>
</dbReference>
<evidence type="ECO:0000256" key="4">
    <source>
        <dbReference type="ARBA" id="ARBA00023163"/>
    </source>
</evidence>
<evidence type="ECO:0000256" key="3">
    <source>
        <dbReference type="ARBA" id="ARBA00023125"/>
    </source>
</evidence>
<protein>
    <recommendedName>
        <fullName evidence="6">Zn(2)-C6 fungal-type domain-containing protein</fullName>
    </recommendedName>
</protein>
<evidence type="ECO:0000313" key="8">
    <source>
        <dbReference type="Proteomes" id="UP000247810"/>
    </source>
</evidence>
<dbReference type="Pfam" id="PF00172">
    <property type="entry name" value="Zn_clus"/>
    <property type="match status" value="1"/>
</dbReference>
<organism evidence="7 8">
    <name type="scientific">Aspergillus ellipticus CBS 707.79</name>
    <dbReference type="NCBI Taxonomy" id="1448320"/>
    <lineage>
        <taxon>Eukaryota</taxon>
        <taxon>Fungi</taxon>
        <taxon>Dikarya</taxon>
        <taxon>Ascomycota</taxon>
        <taxon>Pezizomycotina</taxon>
        <taxon>Eurotiomycetes</taxon>
        <taxon>Eurotiomycetidae</taxon>
        <taxon>Eurotiales</taxon>
        <taxon>Aspergillaceae</taxon>
        <taxon>Aspergillus</taxon>
        <taxon>Aspergillus subgen. Circumdati</taxon>
    </lineage>
</organism>
<keyword evidence="2" id="KW-0805">Transcription regulation</keyword>